<dbReference type="OrthoDB" id="5133at2"/>
<dbReference type="AlphaFoldDB" id="A0A4R8MGE2"/>
<gene>
    <name evidence="11" type="ORF">C8D99_101206</name>
</gene>
<organism evidence="11 12">
    <name type="scientific">Aminivibrio pyruvatiphilus</name>
    <dbReference type="NCBI Taxonomy" id="1005740"/>
    <lineage>
        <taxon>Bacteria</taxon>
        <taxon>Thermotogati</taxon>
        <taxon>Synergistota</taxon>
        <taxon>Synergistia</taxon>
        <taxon>Synergistales</taxon>
        <taxon>Aminobacteriaceae</taxon>
        <taxon>Aminivibrio</taxon>
    </lineage>
</organism>
<dbReference type="GO" id="GO:0005886">
    <property type="term" value="C:plasma membrane"/>
    <property type="evidence" value="ECO:0007669"/>
    <property type="project" value="UniProtKB-SubCell"/>
</dbReference>
<comment type="similarity">
    <text evidence="3 10">Belongs to the FliL family.</text>
</comment>
<evidence type="ECO:0000256" key="6">
    <source>
        <dbReference type="ARBA" id="ARBA00022692"/>
    </source>
</evidence>
<dbReference type="Pfam" id="PF03748">
    <property type="entry name" value="FliL"/>
    <property type="match status" value="1"/>
</dbReference>
<evidence type="ECO:0000313" key="11">
    <source>
        <dbReference type="EMBL" id="TDY65059.1"/>
    </source>
</evidence>
<evidence type="ECO:0000256" key="8">
    <source>
        <dbReference type="ARBA" id="ARBA00022989"/>
    </source>
</evidence>
<evidence type="ECO:0000256" key="5">
    <source>
        <dbReference type="ARBA" id="ARBA00022500"/>
    </source>
</evidence>
<evidence type="ECO:0000256" key="3">
    <source>
        <dbReference type="ARBA" id="ARBA00008281"/>
    </source>
</evidence>
<keyword evidence="4 10" id="KW-1003">Cell membrane</keyword>
<keyword evidence="6" id="KW-0812">Transmembrane</keyword>
<keyword evidence="9 10" id="KW-0472">Membrane</keyword>
<reference evidence="11 12" key="1">
    <citation type="submission" date="2019-03" db="EMBL/GenBank/DDBJ databases">
        <title>Genomic Encyclopedia of Type Strains, Phase IV (KMG-IV): sequencing the most valuable type-strain genomes for metagenomic binning, comparative biology and taxonomic classification.</title>
        <authorList>
            <person name="Goeker M."/>
        </authorList>
    </citation>
    <scope>NUCLEOTIDE SEQUENCE [LARGE SCALE GENOMIC DNA]</scope>
    <source>
        <strain evidence="11 12">DSM 25964</strain>
    </source>
</reference>
<dbReference type="Proteomes" id="UP000295066">
    <property type="component" value="Unassembled WGS sequence"/>
</dbReference>
<evidence type="ECO:0000313" key="12">
    <source>
        <dbReference type="Proteomes" id="UP000295066"/>
    </source>
</evidence>
<keyword evidence="7 10" id="KW-0283">Flagellar rotation</keyword>
<evidence type="ECO:0000256" key="4">
    <source>
        <dbReference type="ARBA" id="ARBA00022475"/>
    </source>
</evidence>
<keyword evidence="12" id="KW-1185">Reference proteome</keyword>
<comment type="function">
    <text evidence="1 10">Controls the rotational direction of flagella during chemotaxis.</text>
</comment>
<sequence>MKRMLLFLFLALLLLSLGFGGGVFAGRMWMTPEGGASGTVIEEPGPVFFVGDFISNLAGAGSHVVNFKLSMEMSSPRALEMISSPNWLARVKNEVILLAKDRVFEDLTNAEGILSLAEDIKRTVNAIMPPVRDKVPVIRVLFEGFVLQ</sequence>
<evidence type="ECO:0000256" key="2">
    <source>
        <dbReference type="ARBA" id="ARBA00004162"/>
    </source>
</evidence>
<proteinExistence type="inferred from homology"/>
<dbReference type="InterPro" id="IPR005503">
    <property type="entry name" value="FliL"/>
</dbReference>
<dbReference type="RefSeq" id="WP_133955437.1">
    <property type="nucleotide sequence ID" value="NZ_SORI01000001.1"/>
</dbReference>
<keyword evidence="11" id="KW-0966">Cell projection</keyword>
<dbReference type="GO" id="GO:0071973">
    <property type="term" value="P:bacterial-type flagellum-dependent cell motility"/>
    <property type="evidence" value="ECO:0007669"/>
    <property type="project" value="InterPro"/>
</dbReference>
<protein>
    <recommendedName>
        <fullName evidence="10">Flagellar protein FliL</fullName>
    </recommendedName>
</protein>
<dbReference type="EMBL" id="SORI01000001">
    <property type="protein sequence ID" value="TDY65059.1"/>
    <property type="molecule type" value="Genomic_DNA"/>
</dbReference>
<comment type="caution">
    <text evidence="11">The sequence shown here is derived from an EMBL/GenBank/DDBJ whole genome shotgun (WGS) entry which is preliminary data.</text>
</comment>
<evidence type="ECO:0000256" key="7">
    <source>
        <dbReference type="ARBA" id="ARBA00022779"/>
    </source>
</evidence>
<dbReference type="GO" id="GO:0009425">
    <property type="term" value="C:bacterial-type flagellum basal body"/>
    <property type="evidence" value="ECO:0007669"/>
    <property type="project" value="InterPro"/>
</dbReference>
<keyword evidence="5 10" id="KW-0145">Chemotaxis</keyword>
<dbReference type="GO" id="GO:0006935">
    <property type="term" value="P:chemotaxis"/>
    <property type="evidence" value="ECO:0007669"/>
    <property type="project" value="UniProtKB-KW"/>
</dbReference>
<accession>A0A4R8MGE2</accession>
<comment type="subcellular location">
    <subcellularLocation>
        <location evidence="2">Cell membrane</location>
        <topology evidence="2">Single-pass membrane protein</topology>
    </subcellularLocation>
</comment>
<evidence type="ECO:0000256" key="10">
    <source>
        <dbReference type="RuleBase" id="RU364125"/>
    </source>
</evidence>
<keyword evidence="8" id="KW-1133">Transmembrane helix</keyword>
<name>A0A4R8MGE2_9BACT</name>
<evidence type="ECO:0000256" key="9">
    <source>
        <dbReference type="ARBA" id="ARBA00023136"/>
    </source>
</evidence>
<keyword evidence="11" id="KW-0282">Flagellum</keyword>
<evidence type="ECO:0000256" key="1">
    <source>
        <dbReference type="ARBA" id="ARBA00002254"/>
    </source>
</evidence>
<keyword evidence="11" id="KW-0969">Cilium</keyword>